<feature type="non-terminal residue" evidence="1">
    <location>
        <position position="1"/>
    </location>
</feature>
<gene>
    <name evidence="1" type="ORF">LCGC14_3162010</name>
</gene>
<dbReference type="AlphaFoldDB" id="A0A0F8WF51"/>
<proteinExistence type="predicted"/>
<dbReference type="EMBL" id="LAZR01069919">
    <property type="protein sequence ID" value="KKK46760.1"/>
    <property type="molecule type" value="Genomic_DNA"/>
</dbReference>
<evidence type="ECO:0000313" key="1">
    <source>
        <dbReference type="EMBL" id="KKK46760.1"/>
    </source>
</evidence>
<reference evidence="1" key="1">
    <citation type="journal article" date="2015" name="Nature">
        <title>Complex archaea that bridge the gap between prokaryotes and eukaryotes.</title>
        <authorList>
            <person name="Spang A."/>
            <person name="Saw J.H."/>
            <person name="Jorgensen S.L."/>
            <person name="Zaremba-Niedzwiedzka K."/>
            <person name="Martijn J."/>
            <person name="Lind A.E."/>
            <person name="van Eijk R."/>
            <person name="Schleper C."/>
            <person name="Guy L."/>
            <person name="Ettema T.J."/>
        </authorList>
    </citation>
    <scope>NUCLEOTIDE SEQUENCE</scope>
</reference>
<protein>
    <submittedName>
        <fullName evidence="1">Uncharacterized protein</fullName>
    </submittedName>
</protein>
<comment type="caution">
    <text evidence="1">The sequence shown here is derived from an EMBL/GenBank/DDBJ whole genome shotgun (WGS) entry which is preliminary data.</text>
</comment>
<sequence length="88" mass="9970">SDVCVVGLPVNNVIQLHPEFEGQEGGNNKIVMFIHCALCCEEVPEGVSMQEFELNECGWTEKGFQVWCRRHDANVIHVDFEGQKHKSI</sequence>
<organism evidence="1">
    <name type="scientific">marine sediment metagenome</name>
    <dbReference type="NCBI Taxonomy" id="412755"/>
    <lineage>
        <taxon>unclassified sequences</taxon>
        <taxon>metagenomes</taxon>
        <taxon>ecological metagenomes</taxon>
    </lineage>
</organism>
<accession>A0A0F8WF51</accession>
<name>A0A0F8WF51_9ZZZZ</name>